<feature type="non-terminal residue" evidence="1">
    <location>
        <position position="49"/>
    </location>
</feature>
<comment type="caution">
    <text evidence="1">The sequence shown here is derived from an EMBL/GenBank/DDBJ whole genome shotgun (WGS) entry which is preliminary data.</text>
</comment>
<evidence type="ECO:0000313" key="2">
    <source>
        <dbReference type="Proteomes" id="UP000789901"/>
    </source>
</evidence>
<evidence type="ECO:0000313" key="1">
    <source>
        <dbReference type="EMBL" id="CAG8852144.1"/>
    </source>
</evidence>
<feature type="non-terminal residue" evidence="1">
    <location>
        <position position="1"/>
    </location>
</feature>
<keyword evidence="2" id="KW-1185">Reference proteome</keyword>
<sequence>ELSLPLDSLLTETDSRPRSFRCNIQIYNSKLAFTSTRILDDSNDKRSTE</sequence>
<accession>A0ABN7XBY5</accession>
<gene>
    <name evidence="1" type="ORF">GMARGA_LOCUS41086</name>
</gene>
<name>A0ABN7XBY5_GIGMA</name>
<reference evidence="1 2" key="1">
    <citation type="submission" date="2021-06" db="EMBL/GenBank/DDBJ databases">
        <authorList>
            <person name="Kallberg Y."/>
            <person name="Tangrot J."/>
            <person name="Rosling A."/>
        </authorList>
    </citation>
    <scope>NUCLEOTIDE SEQUENCE [LARGE SCALE GENOMIC DNA]</scope>
    <source>
        <strain evidence="1 2">120-4 pot B 10/14</strain>
    </source>
</reference>
<dbReference type="EMBL" id="CAJVQB010109992">
    <property type="protein sequence ID" value="CAG8852144.1"/>
    <property type="molecule type" value="Genomic_DNA"/>
</dbReference>
<organism evidence="1 2">
    <name type="scientific">Gigaspora margarita</name>
    <dbReference type="NCBI Taxonomy" id="4874"/>
    <lineage>
        <taxon>Eukaryota</taxon>
        <taxon>Fungi</taxon>
        <taxon>Fungi incertae sedis</taxon>
        <taxon>Mucoromycota</taxon>
        <taxon>Glomeromycotina</taxon>
        <taxon>Glomeromycetes</taxon>
        <taxon>Diversisporales</taxon>
        <taxon>Gigasporaceae</taxon>
        <taxon>Gigaspora</taxon>
    </lineage>
</organism>
<proteinExistence type="predicted"/>
<protein>
    <submittedName>
        <fullName evidence="1">27264_t:CDS:1</fullName>
    </submittedName>
</protein>
<dbReference type="Proteomes" id="UP000789901">
    <property type="component" value="Unassembled WGS sequence"/>
</dbReference>